<feature type="active site" description="Proton acceptor" evidence="4">
    <location>
        <position position="291"/>
    </location>
</feature>
<dbReference type="InterPro" id="IPR016461">
    <property type="entry name" value="COMT-like"/>
</dbReference>
<protein>
    <submittedName>
        <fullName evidence="7">S-adenosyl-L-methionine-dependent methyltransferase</fullName>
    </submittedName>
</protein>
<dbReference type="InterPro" id="IPR029063">
    <property type="entry name" value="SAM-dependent_MTases_sf"/>
</dbReference>
<evidence type="ECO:0000259" key="5">
    <source>
        <dbReference type="Pfam" id="PF00891"/>
    </source>
</evidence>
<dbReference type="SUPFAM" id="SSF46785">
    <property type="entry name" value="Winged helix' DNA-binding domain"/>
    <property type="match status" value="1"/>
</dbReference>
<evidence type="ECO:0000256" key="2">
    <source>
        <dbReference type="ARBA" id="ARBA00022679"/>
    </source>
</evidence>
<evidence type="ECO:0000259" key="6">
    <source>
        <dbReference type="Pfam" id="PF08100"/>
    </source>
</evidence>
<dbReference type="RefSeq" id="XP_033595315.1">
    <property type="nucleotide sequence ID" value="XM_033745893.1"/>
</dbReference>
<dbReference type="InterPro" id="IPR012967">
    <property type="entry name" value="COMT_dimerisation"/>
</dbReference>
<dbReference type="InterPro" id="IPR036388">
    <property type="entry name" value="WH-like_DNA-bd_sf"/>
</dbReference>
<gene>
    <name evidence="7" type="ORF">EJ05DRAFT_490561</name>
</gene>
<keyword evidence="3" id="KW-0949">S-adenosyl-L-methionine</keyword>
<dbReference type="Gene3D" id="3.40.50.150">
    <property type="entry name" value="Vaccinia Virus protein VP39"/>
    <property type="match status" value="1"/>
</dbReference>
<dbReference type="Pfam" id="PF00891">
    <property type="entry name" value="Methyltransf_2"/>
    <property type="match status" value="1"/>
</dbReference>
<accession>A0A6A6VSX9</accession>
<dbReference type="InterPro" id="IPR001077">
    <property type="entry name" value="COMT_C"/>
</dbReference>
<name>A0A6A6VSX9_9PEZI</name>
<dbReference type="InterPro" id="IPR036390">
    <property type="entry name" value="WH_DNA-bd_sf"/>
</dbReference>
<dbReference type="EMBL" id="ML996591">
    <property type="protein sequence ID" value="KAF2752864.1"/>
    <property type="molecule type" value="Genomic_DNA"/>
</dbReference>
<dbReference type="GeneID" id="54486947"/>
<dbReference type="PANTHER" id="PTHR43712:SF1">
    <property type="entry name" value="HYPOTHETICAL O-METHYLTRANSFERASE (EUROFUNG)-RELATED"/>
    <property type="match status" value="1"/>
</dbReference>
<sequence>MDALIASATALFKAADEVGRQTILDGLRNLSVSLETEQDSMQRVLYAQLQLPIVRIGCDIKLFKILADSHEALDSATLAVKTGVAPGLMSRILRYLASNGYVAETAKDRFAANTMTTRLTDPGFEGGVYHNSNTVGPAANALPDYLKKSGYKDVDNVFNTPLQVAHKTDQPAFIWMQADAERFQYFDKFMSVTHKGLPSWLDVYPYQEKVASVGPTQPLFVDIGGGIGHQSVAFREKVPDVPNTVILQDVEGTLAHAIKHPGVQITAHDFWQPQPAGSVGAKIYYLRNILHDYPDVKALELLQNVKDALAPGSVILIDDMVIPNAKAHWHATQVDITMMSCLASMERTEDQWFALIEKAGLKTNKIYKYTQSLGDSIIECVVAGGD</sequence>
<organism evidence="7 8">
    <name type="scientific">Pseudovirgaria hyperparasitica</name>
    <dbReference type="NCBI Taxonomy" id="470096"/>
    <lineage>
        <taxon>Eukaryota</taxon>
        <taxon>Fungi</taxon>
        <taxon>Dikarya</taxon>
        <taxon>Ascomycota</taxon>
        <taxon>Pezizomycotina</taxon>
        <taxon>Dothideomycetes</taxon>
        <taxon>Dothideomycetes incertae sedis</taxon>
        <taxon>Acrospermales</taxon>
        <taxon>Acrospermaceae</taxon>
        <taxon>Pseudovirgaria</taxon>
    </lineage>
</organism>
<dbReference type="SUPFAM" id="SSF53335">
    <property type="entry name" value="S-adenosyl-L-methionine-dependent methyltransferases"/>
    <property type="match status" value="1"/>
</dbReference>
<dbReference type="AlphaFoldDB" id="A0A6A6VSX9"/>
<feature type="domain" description="O-methyltransferase C-terminal" evidence="5">
    <location>
        <begin position="219"/>
        <end position="361"/>
    </location>
</feature>
<keyword evidence="2 7" id="KW-0808">Transferase</keyword>
<reference evidence="7" key="1">
    <citation type="journal article" date="2020" name="Stud. Mycol.">
        <title>101 Dothideomycetes genomes: a test case for predicting lifestyles and emergence of pathogens.</title>
        <authorList>
            <person name="Haridas S."/>
            <person name="Albert R."/>
            <person name="Binder M."/>
            <person name="Bloem J."/>
            <person name="Labutti K."/>
            <person name="Salamov A."/>
            <person name="Andreopoulos B."/>
            <person name="Baker S."/>
            <person name="Barry K."/>
            <person name="Bills G."/>
            <person name="Bluhm B."/>
            <person name="Cannon C."/>
            <person name="Castanera R."/>
            <person name="Culley D."/>
            <person name="Daum C."/>
            <person name="Ezra D."/>
            <person name="Gonzalez J."/>
            <person name="Henrissat B."/>
            <person name="Kuo A."/>
            <person name="Liang C."/>
            <person name="Lipzen A."/>
            <person name="Lutzoni F."/>
            <person name="Magnuson J."/>
            <person name="Mondo S."/>
            <person name="Nolan M."/>
            <person name="Ohm R."/>
            <person name="Pangilinan J."/>
            <person name="Park H.-J."/>
            <person name="Ramirez L."/>
            <person name="Alfaro M."/>
            <person name="Sun H."/>
            <person name="Tritt A."/>
            <person name="Yoshinaga Y."/>
            <person name="Zwiers L.-H."/>
            <person name="Turgeon B."/>
            <person name="Goodwin S."/>
            <person name="Spatafora J."/>
            <person name="Crous P."/>
            <person name="Grigoriev I."/>
        </authorList>
    </citation>
    <scope>NUCLEOTIDE SEQUENCE</scope>
    <source>
        <strain evidence="7">CBS 121739</strain>
    </source>
</reference>
<dbReference type="GO" id="GO:0046983">
    <property type="term" value="F:protein dimerization activity"/>
    <property type="evidence" value="ECO:0007669"/>
    <property type="project" value="InterPro"/>
</dbReference>
<dbReference type="PROSITE" id="PS51683">
    <property type="entry name" value="SAM_OMT_II"/>
    <property type="match status" value="1"/>
</dbReference>
<dbReference type="GO" id="GO:0008171">
    <property type="term" value="F:O-methyltransferase activity"/>
    <property type="evidence" value="ECO:0007669"/>
    <property type="project" value="InterPro"/>
</dbReference>
<dbReference type="OrthoDB" id="2410195at2759"/>
<dbReference type="Proteomes" id="UP000799437">
    <property type="component" value="Unassembled WGS sequence"/>
</dbReference>
<dbReference type="PANTHER" id="PTHR43712">
    <property type="entry name" value="PUTATIVE (AFU_ORTHOLOGUE AFUA_4G14580)-RELATED"/>
    <property type="match status" value="1"/>
</dbReference>
<evidence type="ECO:0000313" key="7">
    <source>
        <dbReference type="EMBL" id="KAF2752864.1"/>
    </source>
</evidence>
<dbReference type="PIRSF" id="PIRSF005739">
    <property type="entry name" value="O-mtase"/>
    <property type="match status" value="1"/>
</dbReference>
<dbReference type="Pfam" id="PF08100">
    <property type="entry name" value="Dimerisation"/>
    <property type="match status" value="1"/>
</dbReference>
<proteinExistence type="predicted"/>
<keyword evidence="8" id="KW-1185">Reference proteome</keyword>
<keyword evidence="1 7" id="KW-0489">Methyltransferase</keyword>
<feature type="domain" description="O-methyltransferase dimerisation" evidence="6">
    <location>
        <begin position="57"/>
        <end position="112"/>
    </location>
</feature>
<evidence type="ECO:0000256" key="1">
    <source>
        <dbReference type="ARBA" id="ARBA00022603"/>
    </source>
</evidence>
<dbReference type="GO" id="GO:0032259">
    <property type="term" value="P:methylation"/>
    <property type="evidence" value="ECO:0007669"/>
    <property type="project" value="UniProtKB-KW"/>
</dbReference>
<evidence type="ECO:0000256" key="4">
    <source>
        <dbReference type="PIRSR" id="PIRSR005739-1"/>
    </source>
</evidence>
<dbReference type="Gene3D" id="1.10.10.10">
    <property type="entry name" value="Winged helix-like DNA-binding domain superfamily/Winged helix DNA-binding domain"/>
    <property type="match status" value="1"/>
</dbReference>
<evidence type="ECO:0000256" key="3">
    <source>
        <dbReference type="ARBA" id="ARBA00022691"/>
    </source>
</evidence>
<evidence type="ECO:0000313" key="8">
    <source>
        <dbReference type="Proteomes" id="UP000799437"/>
    </source>
</evidence>